<dbReference type="PIRSF" id="PIRSF005962">
    <property type="entry name" value="Pept_M20D_amidohydro"/>
    <property type="match status" value="1"/>
</dbReference>
<dbReference type="InterPro" id="IPR011650">
    <property type="entry name" value="Peptidase_M20_dimer"/>
</dbReference>
<dbReference type="Pfam" id="PF07687">
    <property type="entry name" value="M20_dimer"/>
    <property type="match status" value="1"/>
</dbReference>
<dbReference type="InterPro" id="IPR037484">
    <property type="entry name" value="AmhX-like"/>
</dbReference>
<evidence type="ECO:0000313" key="2">
    <source>
        <dbReference type="EMBL" id="MFC5449913.1"/>
    </source>
</evidence>
<dbReference type="PANTHER" id="PTHR11014">
    <property type="entry name" value="PEPTIDASE M20 FAMILY MEMBER"/>
    <property type="match status" value="1"/>
</dbReference>
<organism evidence="2 3">
    <name type="scientific">Paenibacillus aestuarii</name>
    <dbReference type="NCBI Taxonomy" id="516965"/>
    <lineage>
        <taxon>Bacteria</taxon>
        <taxon>Bacillati</taxon>
        <taxon>Bacillota</taxon>
        <taxon>Bacilli</taxon>
        <taxon>Bacillales</taxon>
        <taxon>Paenibacillaceae</taxon>
        <taxon>Paenibacillus</taxon>
    </lineage>
</organism>
<dbReference type="CDD" id="cd08018">
    <property type="entry name" value="M20_Acy1_amhX-like"/>
    <property type="match status" value="1"/>
</dbReference>
<dbReference type="SUPFAM" id="SSF55031">
    <property type="entry name" value="Bacterial exopeptidase dimerisation domain"/>
    <property type="match status" value="1"/>
</dbReference>
<dbReference type="NCBIfam" id="TIGR01891">
    <property type="entry name" value="amidohydrolases"/>
    <property type="match status" value="1"/>
</dbReference>
<sequence length="380" mass="40547">MIDAIQAWTNGNIETIESTFHHLHELAEVSWQETNTTAFLCAELDRIKLPYQTFNDQTGVVAVWDGGVDGPTIGLRADIDALYQNVGGEWKANHSCGHDAHMTMVLLAVQGLLACGFRPKGRLKVIFQPAEETGRGAKSLIDKGIVQDVDCLLGIHLRPVQEIPFGQASPAIYHGSTTQIMGKVHGVQAHAARPNQGINVVDALAAIVSAVNAVKVDPTVSASAKVTKICAGDSVNIIPDLGEFAIDVRAQTNEVMDLLVSKITNAVLHAGSANGSKVILKPMTRLYAAVPNAFMEEVAMRAISSVLGSDGVSSPPITPGGEDFHFYTMERPQIASTMIGLGCGLQPGLHHPQMTFNLEALRHGIAILAQTVVLLFEGTN</sequence>
<gene>
    <name evidence="2" type="ORF">ACFPOG_16810</name>
</gene>
<protein>
    <submittedName>
        <fullName evidence="2">M20 peptidase aminoacylase family protein</fullName>
    </submittedName>
</protein>
<evidence type="ECO:0000259" key="1">
    <source>
        <dbReference type="Pfam" id="PF07687"/>
    </source>
</evidence>
<feature type="domain" description="Peptidase M20 dimerisation" evidence="1">
    <location>
        <begin position="183"/>
        <end position="267"/>
    </location>
</feature>
<comment type="caution">
    <text evidence="2">The sequence shown here is derived from an EMBL/GenBank/DDBJ whole genome shotgun (WGS) entry which is preliminary data.</text>
</comment>
<dbReference type="PANTHER" id="PTHR11014:SF122">
    <property type="entry name" value="AMIDOHYDROLASE AMHX"/>
    <property type="match status" value="1"/>
</dbReference>
<keyword evidence="3" id="KW-1185">Reference proteome</keyword>
<dbReference type="EMBL" id="JBHSMJ010000022">
    <property type="protein sequence ID" value="MFC5449913.1"/>
    <property type="molecule type" value="Genomic_DNA"/>
</dbReference>
<dbReference type="InterPro" id="IPR017439">
    <property type="entry name" value="Amidohydrolase"/>
</dbReference>
<dbReference type="Gene3D" id="3.40.630.10">
    <property type="entry name" value="Zn peptidases"/>
    <property type="match status" value="1"/>
</dbReference>
<accession>A0ABW0K965</accession>
<dbReference type="Gene3D" id="3.30.70.360">
    <property type="match status" value="1"/>
</dbReference>
<dbReference type="InterPro" id="IPR036264">
    <property type="entry name" value="Bact_exopeptidase_dim_dom"/>
</dbReference>
<reference evidence="3" key="1">
    <citation type="journal article" date="2019" name="Int. J. Syst. Evol. Microbiol.">
        <title>The Global Catalogue of Microorganisms (GCM) 10K type strain sequencing project: providing services to taxonomists for standard genome sequencing and annotation.</title>
        <authorList>
            <consortium name="The Broad Institute Genomics Platform"/>
            <consortium name="The Broad Institute Genome Sequencing Center for Infectious Disease"/>
            <person name="Wu L."/>
            <person name="Ma J."/>
        </authorList>
    </citation>
    <scope>NUCLEOTIDE SEQUENCE [LARGE SCALE GENOMIC DNA]</scope>
    <source>
        <strain evidence="3">KACC 11904</strain>
    </source>
</reference>
<dbReference type="InterPro" id="IPR002933">
    <property type="entry name" value="Peptidase_M20"/>
</dbReference>
<evidence type="ECO:0000313" key="3">
    <source>
        <dbReference type="Proteomes" id="UP001596044"/>
    </source>
</evidence>
<dbReference type="RefSeq" id="WP_270884902.1">
    <property type="nucleotide sequence ID" value="NZ_JAQFVF010000080.1"/>
</dbReference>
<dbReference type="SUPFAM" id="SSF53187">
    <property type="entry name" value="Zn-dependent exopeptidases"/>
    <property type="match status" value="1"/>
</dbReference>
<dbReference type="Pfam" id="PF01546">
    <property type="entry name" value="Peptidase_M20"/>
    <property type="match status" value="1"/>
</dbReference>
<dbReference type="Proteomes" id="UP001596044">
    <property type="component" value="Unassembled WGS sequence"/>
</dbReference>
<proteinExistence type="predicted"/>
<name>A0ABW0K965_9BACL</name>